<proteinExistence type="inferred from homology"/>
<dbReference type="UniPathway" id="UPA00602">
    <property type="reaction ID" value="UER00658"/>
</dbReference>
<dbReference type="GO" id="GO:0005737">
    <property type="term" value="C:cytoplasm"/>
    <property type="evidence" value="ECO:0007669"/>
    <property type="project" value="UniProtKB-SubCell"/>
</dbReference>
<comment type="function">
    <text evidence="5">Converts the preformed base xanthine, a product of nucleic acid breakdown, to xanthosine 5'-monophosphate (XMP), so it can be reused for RNA or DNA synthesis.</text>
</comment>
<comment type="caution">
    <text evidence="8">The sequence shown here is derived from an EMBL/GenBank/DDBJ whole genome shotgun (WGS) entry which is preliminary data.</text>
</comment>
<dbReference type="GO" id="GO:0032265">
    <property type="term" value="P:XMP salvage"/>
    <property type="evidence" value="ECO:0007669"/>
    <property type="project" value="UniProtKB-UniRule"/>
</dbReference>
<dbReference type="PANTHER" id="PTHR43864">
    <property type="entry name" value="HYPOXANTHINE/GUANINE PHOSPHORIBOSYLTRANSFERASE"/>
    <property type="match status" value="1"/>
</dbReference>
<evidence type="ECO:0000256" key="5">
    <source>
        <dbReference type="HAMAP-Rule" id="MF_01184"/>
    </source>
</evidence>
<dbReference type="RefSeq" id="WP_161260593.1">
    <property type="nucleotide sequence ID" value="NZ_JAFBDC010000002.1"/>
</dbReference>
<evidence type="ECO:0000259" key="7">
    <source>
        <dbReference type="Pfam" id="PF00156"/>
    </source>
</evidence>
<reference evidence="8 9" key="1">
    <citation type="submission" date="2020-01" db="EMBL/GenBank/DDBJ databases">
        <title>Whole genome sequence of Heliobacterium gestii DSM 11169.</title>
        <authorList>
            <person name="Kyndt J.A."/>
            <person name="Meyer T.E."/>
        </authorList>
    </citation>
    <scope>NUCLEOTIDE SEQUENCE [LARGE SCALE GENOMIC DNA]</scope>
    <source>
        <strain evidence="8 9">DSM 11169</strain>
    </source>
</reference>
<dbReference type="CDD" id="cd06223">
    <property type="entry name" value="PRTases_typeI"/>
    <property type="match status" value="1"/>
</dbReference>
<keyword evidence="3 5" id="KW-0808">Transferase</keyword>
<dbReference type="EC" id="2.4.2.22" evidence="5 6"/>
<dbReference type="Proteomes" id="UP000471031">
    <property type="component" value="Unassembled WGS sequence"/>
</dbReference>
<evidence type="ECO:0000256" key="2">
    <source>
        <dbReference type="ARBA" id="ARBA00022676"/>
    </source>
</evidence>
<dbReference type="EMBL" id="WXEX01000002">
    <property type="protein sequence ID" value="MZP42007.1"/>
    <property type="molecule type" value="Genomic_DNA"/>
</dbReference>
<protein>
    <recommendedName>
        <fullName evidence="5 6">Xanthine phosphoribosyltransferase</fullName>
        <shortName evidence="5">XPRTase</shortName>
        <ecNumber evidence="5 6">2.4.2.22</ecNumber>
    </recommendedName>
</protein>
<organism evidence="8 9">
    <name type="scientific">Heliomicrobium gestii</name>
    <name type="common">Heliobacterium gestii</name>
    <dbReference type="NCBI Taxonomy" id="2699"/>
    <lineage>
        <taxon>Bacteria</taxon>
        <taxon>Bacillati</taxon>
        <taxon>Bacillota</taxon>
        <taxon>Clostridia</taxon>
        <taxon>Eubacteriales</taxon>
        <taxon>Heliobacteriaceae</taxon>
        <taxon>Heliomicrobium</taxon>
    </lineage>
</organism>
<comment type="subunit">
    <text evidence="5">Homodimer.</text>
</comment>
<feature type="binding site" evidence="5">
    <location>
        <begin position="127"/>
        <end position="131"/>
    </location>
    <ligand>
        <name>5-phospho-alpha-D-ribose 1-diphosphate</name>
        <dbReference type="ChEBI" id="CHEBI:58017"/>
    </ligand>
</feature>
<keyword evidence="2 5" id="KW-0328">Glycosyltransferase</keyword>
<dbReference type="OrthoDB" id="9790678at2"/>
<dbReference type="HAMAP" id="MF_01184">
    <property type="entry name" value="XPRTase"/>
    <property type="match status" value="1"/>
</dbReference>
<feature type="binding site" evidence="5">
    <location>
        <position position="20"/>
    </location>
    <ligand>
        <name>xanthine</name>
        <dbReference type="ChEBI" id="CHEBI:17712"/>
    </ligand>
</feature>
<evidence type="ECO:0000256" key="3">
    <source>
        <dbReference type="ARBA" id="ARBA00022679"/>
    </source>
</evidence>
<gene>
    <name evidence="5" type="primary">xpt</name>
    <name evidence="8" type="ORF">GTO89_03025</name>
</gene>
<dbReference type="GO" id="GO:0046110">
    <property type="term" value="P:xanthine metabolic process"/>
    <property type="evidence" value="ECO:0007669"/>
    <property type="project" value="UniProtKB-UniRule"/>
</dbReference>
<dbReference type="PANTHER" id="PTHR43864:SF1">
    <property type="entry name" value="XANTHINE PHOSPHORIBOSYLTRANSFERASE"/>
    <property type="match status" value="1"/>
</dbReference>
<dbReference type="InterPro" id="IPR010079">
    <property type="entry name" value="Xanthine_PRibTrfase"/>
</dbReference>
<keyword evidence="1 5" id="KW-0963">Cytoplasm</keyword>
<evidence type="ECO:0000256" key="6">
    <source>
        <dbReference type="NCBIfam" id="TIGR01744"/>
    </source>
</evidence>
<dbReference type="InterPro" id="IPR050118">
    <property type="entry name" value="Pur/Pyrimidine_PRTase"/>
</dbReference>
<comment type="similarity">
    <text evidence="5">Belongs to the purine/pyrimidine phosphoribosyltransferase family. Xpt subfamily.</text>
</comment>
<dbReference type="InterPro" id="IPR029057">
    <property type="entry name" value="PRTase-like"/>
</dbReference>
<evidence type="ECO:0000313" key="9">
    <source>
        <dbReference type="Proteomes" id="UP000471031"/>
    </source>
</evidence>
<evidence type="ECO:0000313" key="8">
    <source>
        <dbReference type="EMBL" id="MZP42007.1"/>
    </source>
</evidence>
<name>A0A845L5U1_HELGE</name>
<dbReference type="SUPFAM" id="SSF53271">
    <property type="entry name" value="PRTase-like"/>
    <property type="match status" value="1"/>
</dbReference>
<sequence>MQELKDRIMAEGEVIGTHILKVDTFLNHQIDPAFILRMGKELAERFAGEGITRVLTVEASGIAVASAVALSLNVPVVFAKKKKASTQSAVYASQIYSFTRQETVTITVSKKFLPADDVVLIIDDFLAHGEALKGLVDIVDQSGARLAGAGIVIEKLFQQGGAALRAKGMRIETLAAIEQMEPGKIDFA</sequence>
<dbReference type="NCBIfam" id="TIGR01744">
    <property type="entry name" value="XPRTase"/>
    <property type="match status" value="1"/>
</dbReference>
<evidence type="ECO:0000256" key="1">
    <source>
        <dbReference type="ARBA" id="ARBA00022490"/>
    </source>
</evidence>
<dbReference type="Gene3D" id="3.40.50.2020">
    <property type="match status" value="1"/>
</dbReference>
<dbReference type="Pfam" id="PF00156">
    <property type="entry name" value="Pribosyltran"/>
    <property type="match status" value="1"/>
</dbReference>
<keyword evidence="9" id="KW-1185">Reference proteome</keyword>
<feature type="binding site" evidence="5">
    <location>
        <position position="27"/>
    </location>
    <ligand>
        <name>xanthine</name>
        <dbReference type="ChEBI" id="CHEBI:17712"/>
    </ligand>
</feature>
<dbReference type="InterPro" id="IPR000836">
    <property type="entry name" value="PRTase_dom"/>
</dbReference>
<accession>A0A845L5U1</accession>
<dbReference type="NCBIfam" id="NF006671">
    <property type="entry name" value="PRK09219.1"/>
    <property type="match status" value="1"/>
</dbReference>
<comment type="catalytic activity">
    <reaction evidence="5">
        <text>XMP + diphosphate = xanthine + 5-phospho-alpha-D-ribose 1-diphosphate</text>
        <dbReference type="Rhea" id="RHEA:10800"/>
        <dbReference type="ChEBI" id="CHEBI:17712"/>
        <dbReference type="ChEBI" id="CHEBI:33019"/>
        <dbReference type="ChEBI" id="CHEBI:57464"/>
        <dbReference type="ChEBI" id="CHEBI:58017"/>
        <dbReference type="EC" id="2.4.2.22"/>
    </reaction>
</comment>
<keyword evidence="4 5" id="KW-0660">Purine salvage</keyword>
<dbReference type="GO" id="GO:0000310">
    <property type="term" value="F:xanthine phosphoribosyltransferase activity"/>
    <property type="evidence" value="ECO:0007669"/>
    <property type="project" value="UniProtKB-UniRule"/>
</dbReference>
<dbReference type="GO" id="GO:0006166">
    <property type="term" value="P:purine ribonucleoside salvage"/>
    <property type="evidence" value="ECO:0007669"/>
    <property type="project" value="UniProtKB-KW"/>
</dbReference>
<feature type="binding site" evidence="5">
    <location>
        <position position="155"/>
    </location>
    <ligand>
        <name>xanthine</name>
        <dbReference type="ChEBI" id="CHEBI:17712"/>
    </ligand>
</feature>
<comment type="subcellular location">
    <subcellularLocation>
        <location evidence="5">Cytoplasm</location>
    </subcellularLocation>
</comment>
<comment type="pathway">
    <text evidence="5">Purine metabolism; XMP biosynthesis via salvage pathway; XMP from xanthine: step 1/1.</text>
</comment>
<dbReference type="AlphaFoldDB" id="A0A845L5U1"/>
<evidence type="ECO:0000256" key="4">
    <source>
        <dbReference type="ARBA" id="ARBA00022726"/>
    </source>
</evidence>
<feature type="domain" description="Phosphoribosyltransferase" evidence="7">
    <location>
        <begin position="44"/>
        <end position="155"/>
    </location>
</feature>